<evidence type="ECO:0000256" key="1">
    <source>
        <dbReference type="SAM" id="MobiDB-lite"/>
    </source>
</evidence>
<organism evidence="2 3">
    <name type="scientific">Dryococelus australis</name>
    <dbReference type="NCBI Taxonomy" id="614101"/>
    <lineage>
        <taxon>Eukaryota</taxon>
        <taxon>Metazoa</taxon>
        <taxon>Ecdysozoa</taxon>
        <taxon>Arthropoda</taxon>
        <taxon>Hexapoda</taxon>
        <taxon>Insecta</taxon>
        <taxon>Pterygota</taxon>
        <taxon>Neoptera</taxon>
        <taxon>Polyneoptera</taxon>
        <taxon>Phasmatodea</taxon>
        <taxon>Verophasmatodea</taxon>
        <taxon>Anareolatae</taxon>
        <taxon>Phasmatidae</taxon>
        <taxon>Eurycanthinae</taxon>
        <taxon>Dryococelus</taxon>
    </lineage>
</organism>
<accession>A0ABQ9GBK1</accession>
<gene>
    <name evidence="2" type="ORF">PR048_028636</name>
</gene>
<evidence type="ECO:0000313" key="3">
    <source>
        <dbReference type="Proteomes" id="UP001159363"/>
    </source>
</evidence>
<feature type="region of interest" description="Disordered" evidence="1">
    <location>
        <begin position="1"/>
        <end position="71"/>
    </location>
</feature>
<name>A0ABQ9GBK1_9NEOP</name>
<keyword evidence="3" id="KW-1185">Reference proteome</keyword>
<protein>
    <submittedName>
        <fullName evidence="2">Uncharacterized protein</fullName>
    </submittedName>
</protein>
<proteinExistence type="predicted"/>
<sequence>MGDTRENPPTSGTARHDFPVQKSESEPAESRSRFALVGGERSNRHTTAQEKSGFLPTLQPTGYNNTETDKRTADLPCRSRCRLVRLQPGVREALGSNPGQGMGVNLS</sequence>
<feature type="compositionally biased region" description="Basic and acidic residues" evidence="1">
    <location>
        <begin position="14"/>
        <end position="32"/>
    </location>
</feature>
<reference evidence="2 3" key="1">
    <citation type="submission" date="2023-02" db="EMBL/GenBank/DDBJ databases">
        <title>LHISI_Scaffold_Assembly.</title>
        <authorList>
            <person name="Stuart O.P."/>
            <person name="Cleave R."/>
            <person name="Magrath M.J.L."/>
            <person name="Mikheyev A.S."/>
        </authorList>
    </citation>
    <scope>NUCLEOTIDE SEQUENCE [LARGE SCALE GENOMIC DNA]</scope>
    <source>
        <strain evidence="2">Daus_M_001</strain>
        <tissue evidence="2">Leg muscle</tissue>
    </source>
</reference>
<dbReference type="EMBL" id="JARBHB010000013">
    <property type="protein sequence ID" value="KAJ8869643.1"/>
    <property type="molecule type" value="Genomic_DNA"/>
</dbReference>
<dbReference type="Proteomes" id="UP001159363">
    <property type="component" value="Chromosome 12"/>
</dbReference>
<comment type="caution">
    <text evidence="2">The sequence shown here is derived from an EMBL/GenBank/DDBJ whole genome shotgun (WGS) entry which is preliminary data.</text>
</comment>
<evidence type="ECO:0000313" key="2">
    <source>
        <dbReference type="EMBL" id="KAJ8869643.1"/>
    </source>
</evidence>